<gene>
    <name evidence="1" type="ordered locus">Pden_0110</name>
</gene>
<dbReference type="Proteomes" id="UP000000361">
    <property type="component" value="Chromosome 1"/>
</dbReference>
<evidence type="ECO:0000313" key="2">
    <source>
        <dbReference type="Proteomes" id="UP000000361"/>
    </source>
</evidence>
<reference evidence="2" key="1">
    <citation type="submission" date="2006-12" db="EMBL/GenBank/DDBJ databases">
        <title>Complete sequence of chromosome 1 of Paracoccus denitrificans PD1222.</title>
        <authorList>
            <person name="Copeland A."/>
            <person name="Lucas S."/>
            <person name="Lapidus A."/>
            <person name="Barry K."/>
            <person name="Detter J.C."/>
            <person name="Glavina del Rio T."/>
            <person name="Hammon N."/>
            <person name="Israni S."/>
            <person name="Dalin E."/>
            <person name="Tice H."/>
            <person name="Pitluck S."/>
            <person name="Munk A.C."/>
            <person name="Brettin T."/>
            <person name="Bruce D."/>
            <person name="Han C."/>
            <person name="Tapia R."/>
            <person name="Gilna P."/>
            <person name="Schmutz J."/>
            <person name="Larimer F."/>
            <person name="Land M."/>
            <person name="Hauser L."/>
            <person name="Kyrpides N."/>
            <person name="Lykidis A."/>
            <person name="Spiro S."/>
            <person name="Richardson D.J."/>
            <person name="Moir J.W.B."/>
            <person name="Ferguson S.J."/>
            <person name="van Spanning R.J.M."/>
            <person name="Richardson P."/>
        </authorList>
    </citation>
    <scope>NUCLEOTIDE SEQUENCE [LARGE SCALE GENOMIC DNA]</scope>
    <source>
        <strain evidence="2">Pd 1222</strain>
    </source>
</reference>
<keyword evidence="2" id="KW-1185">Reference proteome</keyword>
<proteinExistence type="predicted"/>
<organism evidence="1 2">
    <name type="scientific">Paracoccus denitrificans (strain Pd 1222)</name>
    <dbReference type="NCBI Taxonomy" id="318586"/>
    <lineage>
        <taxon>Bacteria</taxon>
        <taxon>Pseudomonadati</taxon>
        <taxon>Pseudomonadota</taxon>
        <taxon>Alphaproteobacteria</taxon>
        <taxon>Rhodobacterales</taxon>
        <taxon>Paracoccaceae</taxon>
        <taxon>Paracoccus</taxon>
    </lineage>
</organism>
<dbReference type="EnsemblBacteria" id="ABL68227">
    <property type="protein sequence ID" value="ABL68227"/>
    <property type="gene ID" value="Pden_0110"/>
</dbReference>
<dbReference type="AlphaFoldDB" id="A1AY83"/>
<dbReference type="EMBL" id="CP000489">
    <property type="protein sequence ID" value="ABL68227.1"/>
    <property type="molecule type" value="Genomic_DNA"/>
</dbReference>
<name>A1AY83_PARDP</name>
<protein>
    <submittedName>
        <fullName evidence="1">Uncharacterized protein</fullName>
    </submittedName>
</protein>
<sequence length="126" mass="14190">MGTLVRRVLVRFWMGWAQPRALRWMFNVATSTPPQPMFSVFARLAPCKSVDFRLSPPINGQQVSPFQRLALYVVELMGISSLARRAAHNLKSAGPNLTEQLITATHFRRVTKPRLNQFGAATTPHC</sequence>
<evidence type="ECO:0000313" key="1">
    <source>
        <dbReference type="EMBL" id="ABL68227.1"/>
    </source>
</evidence>
<dbReference type="STRING" id="318586.Pden_0110"/>
<accession>A1AY83</accession>
<dbReference type="HOGENOM" id="CLU_1979393_0_0_5"/>
<dbReference type="KEGG" id="pde:Pden_0110"/>